<dbReference type="EMBL" id="NKCI01000273">
    <property type="protein sequence ID" value="RSL45085.1"/>
    <property type="molecule type" value="Genomic_DNA"/>
</dbReference>
<accession>A0A428NWC7</accession>
<dbReference type="AlphaFoldDB" id="A0A428NWC7"/>
<protein>
    <submittedName>
        <fullName evidence="1">Uncharacterized protein</fullName>
    </submittedName>
</protein>
<sequence length="97" mass="10637">MTSLPRAQAPQGEISILSPRGLSLQVHLSVLSKAADFLLSRTNFLILPTTAVAACNLQVPICCPSRSSTDSLRPGYCAIHFSHPRQRPFHLLAHRHL</sequence>
<proteinExistence type="predicted"/>
<name>A0A428NWC7_9HYPO</name>
<dbReference type="Proteomes" id="UP000288168">
    <property type="component" value="Unassembled WGS sequence"/>
</dbReference>
<reference evidence="1 2" key="1">
    <citation type="submission" date="2017-06" db="EMBL/GenBank/DDBJ databases">
        <title>Comparative genomic analysis of Ambrosia Fusariam Clade fungi.</title>
        <authorList>
            <person name="Stajich J.E."/>
            <person name="Carrillo J."/>
            <person name="Kijimoto T."/>
            <person name="Eskalen A."/>
            <person name="O'Donnell K."/>
            <person name="Kasson M."/>
        </authorList>
    </citation>
    <scope>NUCLEOTIDE SEQUENCE [LARGE SCALE GENOMIC DNA]</scope>
    <source>
        <strain evidence="1 2">NRRL62584</strain>
    </source>
</reference>
<gene>
    <name evidence="1" type="ORF">CEP54_014415</name>
</gene>
<keyword evidence="2" id="KW-1185">Reference proteome</keyword>
<organism evidence="1 2">
    <name type="scientific">Fusarium duplospermum</name>
    <dbReference type="NCBI Taxonomy" id="1325734"/>
    <lineage>
        <taxon>Eukaryota</taxon>
        <taxon>Fungi</taxon>
        <taxon>Dikarya</taxon>
        <taxon>Ascomycota</taxon>
        <taxon>Pezizomycotina</taxon>
        <taxon>Sordariomycetes</taxon>
        <taxon>Hypocreomycetidae</taxon>
        <taxon>Hypocreales</taxon>
        <taxon>Nectriaceae</taxon>
        <taxon>Fusarium</taxon>
        <taxon>Fusarium solani species complex</taxon>
    </lineage>
</organism>
<evidence type="ECO:0000313" key="2">
    <source>
        <dbReference type="Proteomes" id="UP000288168"/>
    </source>
</evidence>
<comment type="caution">
    <text evidence="1">The sequence shown here is derived from an EMBL/GenBank/DDBJ whole genome shotgun (WGS) entry which is preliminary data.</text>
</comment>
<evidence type="ECO:0000313" key="1">
    <source>
        <dbReference type="EMBL" id="RSL45085.1"/>
    </source>
</evidence>